<keyword evidence="2" id="KW-1185">Reference proteome</keyword>
<accession>A0A830CR98</accession>
<protein>
    <submittedName>
        <fullName evidence="1">Uncharacterized protein</fullName>
    </submittedName>
</protein>
<reference evidence="1" key="1">
    <citation type="submission" date="2020-07" db="EMBL/GenBank/DDBJ databases">
        <title>Ethylene signaling mediates host invasion by parasitic plants.</title>
        <authorList>
            <person name="Yoshida S."/>
        </authorList>
    </citation>
    <scope>NUCLEOTIDE SEQUENCE</scope>
    <source>
        <strain evidence="1">Okayama</strain>
    </source>
</reference>
<gene>
    <name evidence="1" type="ORF">PHJA_002216200</name>
</gene>
<evidence type="ECO:0000313" key="2">
    <source>
        <dbReference type="Proteomes" id="UP000653305"/>
    </source>
</evidence>
<organism evidence="1 2">
    <name type="scientific">Phtheirospermum japonicum</name>
    <dbReference type="NCBI Taxonomy" id="374723"/>
    <lineage>
        <taxon>Eukaryota</taxon>
        <taxon>Viridiplantae</taxon>
        <taxon>Streptophyta</taxon>
        <taxon>Embryophyta</taxon>
        <taxon>Tracheophyta</taxon>
        <taxon>Spermatophyta</taxon>
        <taxon>Magnoliopsida</taxon>
        <taxon>eudicotyledons</taxon>
        <taxon>Gunneridae</taxon>
        <taxon>Pentapetalae</taxon>
        <taxon>asterids</taxon>
        <taxon>lamiids</taxon>
        <taxon>Lamiales</taxon>
        <taxon>Orobanchaceae</taxon>
        <taxon>Orobanchaceae incertae sedis</taxon>
        <taxon>Phtheirospermum</taxon>
    </lineage>
</organism>
<name>A0A830CR98_9LAMI</name>
<dbReference type="Proteomes" id="UP000653305">
    <property type="component" value="Unassembled WGS sequence"/>
</dbReference>
<comment type="caution">
    <text evidence="1">The sequence shown here is derived from an EMBL/GenBank/DDBJ whole genome shotgun (WGS) entry which is preliminary data.</text>
</comment>
<dbReference type="EMBL" id="BMAC01000641">
    <property type="protein sequence ID" value="GFQ00723.1"/>
    <property type="molecule type" value="Genomic_DNA"/>
</dbReference>
<dbReference type="AlphaFoldDB" id="A0A830CR98"/>
<sequence>MRNGVVLVSDCAHLIHVDVKGKTCLKIQDLENPDMNPSIYPKIIPSIMTYTPRFSSFGEAIKEGNESVHQSSSELSFPSTSFARHFCGRIIESREGNIVPTHLHHFRRQASVFANYVNIKVDQDQGRSRQRCSTGAPSCEEKAENKPPSVFMYKETHKRIEGRKYKISHMEEVPDVGKNKLFGRCIKKEKQLPSPVYLFRDDGEGDDVVDNDEYDVERNVQIEREDEDCEDI</sequence>
<evidence type="ECO:0000313" key="1">
    <source>
        <dbReference type="EMBL" id="GFQ00723.1"/>
    </source>
</evidence>
<proteinExistence type="predicted"/>